<evidence type="ECO:0000256" key="1">
    <source>
        <dbReference type="ARBA" id="ARBA00022679"/>
    </source>
</evidence>
<keyword evidence="4" id="KW-1185">Reference proteome</keyword>
<name>A0A0M4NIC7_9GAMM</name>
<dbReference type="SUPFAM" id="SSF52540">
    <property type="entry name" value="P-loop containing nucleoside triphosphate hydrolases"/>
    <property type="match status" value="1"/>
</dbReference>
<dbReference type="GO" id="GO:0019379">
    <property type="term" value="P:sulfate assimilation, phosphoadenylyl sulfate reduction by phosphoadenylyl-sulfate reductase (thioredoxin)"/>
    <property type="evidence" value="ECO:0007669"/>
    <property type="project" value="TreeGrafter"/>
</dbReference>
<gene>
    <name evidence="3" type="ORF">SP60_02255</name>
</gene>
<feature type="domain" description="APS kinase" evidence="2">
    <location>
        <begin position="2"/>
        <end position="151"/>
    </location>
</feature>
<dbReference type="InterPro" id="IPR059117">
    <property type="entry name" value="APS_kinase_dom"/>
</dbReference>
<evidence type="ECO:0000313" key="4">
    <source>
        <dbReference type="Proteomes" id="UP000058020"/>
    </source>
</evidence>
<accession>A0A0M4NIC7</accession>
<dbReference type="GO" id="GO:0005737">
    <property type="term" value="C:cytoplasm"/>
    <property type="evidence" value="ECO:0007669"/>
    <property type="project" value="TreeGrafter"/>
</dbReference>
<dbReference type="AlphaFoldDB" id="A0A0M4NIC7"/>
<proteinExistence type="predicted"/>
<dbReference type="InterPro" id="IPR027417">
    <property type="entry name" value="P-loop_NTPase"/>
</dbReference>
<protein>
    <recommendedName>
        <fullName evidence="2">APS kinase domain-containing protein</fullName>
    </recommendedName>
</protein>
<dbReference type="Proteomes" id="UP000058020">
    <property type="component" value="Chromosome"/>
</dbReference>
<dbReference type="NCBIfam" id="NF004041">
    <property type="entry name" value="PRK05541.1"/>
    <property type="match status" value="1"/>
</dbReference>
<dbReference type="OrthoDB" id="9804504at2"/>
<dbReference type="InterPro" id="IPR050512">
    <property type="entry name" value="Sulf_AdTrans/APS_kinase"/>
</dbReference>
<dbReference type="Pfam" id="PF01583">
    <property type="entry name" value="APS_kinase"/>
    <property type="match status" value="1"/>
</dbReference>
<reference evidence="3 4" key="1">
    <citation type="journal article" date="2015" name="Genome Announc.">
        <title>Genome Sequence of 'Candidatus Thioglobus autotrophica' Strain EF1, a Chemoautotroph from the SUP05 Clade of Marine Gammaproteobacteria.</title>
        <authorList>
            <person name="Shah V."/>
            <person name="Morris R.M."/>
        </authorList>
    </citation>
    <scope>NUCLEOTIDE SEQUENCE [LARGE SCALE GENOMIC DNA]</scope>
    <source>
        <strain evidence="3 4">EF1</strain>
    </source>
</reference>
<dbReference type="KEGG" id="tho:SP60_02255"/>
<keyword evidence="1" id="KW-0808">Transferase</keyword>
<dbReference type="PANTHER" id="PTHR42700:SF1">
    <property type="entry name" value="SULFATE ADENYLYLTRANSFERASE"/>
    <property type="match status" value="1"/>
</dbReference>
<dbReference type="PANTHER" id="PTHR42700">
    <property type="entry name" value="SULFATE ADENYLYLTRANSFERASE"/>
    <property type="match status" value="1"/>
</dbReference>
<evidence type="ECO:0000313" key="3">
    <source>
        <dbReference type="EMBL" id="ALE53196.1"/>
    </source>
</evidence>
<dbReference type="GO" id="GO:0004781">
    <property type="term" value="F:sulfate adenylyltransferase (ATP) activity"/>
    <property type="evidence" value="ECO:0007669"/>
    <property type="project" value="TreeGrafter"/>
</dbReference>
<evidence type="ECO:0000259" key="2">
    <source>
        <dbReference type="Pfam" id="PF01583"/>
    </source>
</evidence>
<sequence>MSRVIWITGLSGSGKTTLGIKISNTLKDKGSAVVYLDGDQLREVFGADAYTKKNYNKDVRFLLAMRYAHLCRVLSDQNITVVIATISMFSEVYKWNRENLPNYFEIYLKVPIAELRNRDPKGIYHSYDSGKLRHVFGLDIDVDEPKSPDLLFDYSKKKYTTDEMIVQILDKV</sequence>
<organism evidence="3 4">
    <name type="scientific">Candidatus Thioglobus autotrophicus</name>
    <dbReference type="NCBI Taxonomy" id="1705394"/>
    <lineage>
        <taxon>Bacteria</taxon>
        <taxon>Pseudomonadati</taxon>
        <taxon>Pseudomonadota</taxon>
        <taxon>Gammaproteobacteria</taxon>
        <taxon>Candidatus Pseudothioglobaceae</taxon>
        <taxon>Candidatus Thioglobus</taxon>
    </lineage>
</organism>
<dbReference type="Gene3D" id="3.40.50.300">
    <property type="entry name" value="P-loop containing nucleotide triphosphate hydrolases"/>
    <property type="match status" value="1"/>
</dbReference>
<dbReference type="STRING" id="1705394.SP60_02255"/>
<dbReference type="GO" id="GO:0010134">
    <property type="term" value="P:sulfate assimilation via adenylyl sulfate reduction"/>
    <property type="evidence" value="ECO:0007669"/>
    <property type="project" value="TreeGrafter"/>
</dbReference>
<dbReference type="EMBL" id="CP010552">
    <property type="protein sequence ID" value="ALE53196.1"/>
    <property type="molecule type" value="Genomic_DNA"/>
</dbReference>